<reference evidence="2" key="2">
    <citation type="journal article" date="2021" name="Genome Biol. Evol.">
        <title>Developing a high-quality reference genome for a parasitic bivalve with doubly uniparental inheritance (Bivalvia: Unionida).</title>
        <authorList>
            <person name="Smith C.H."/>
        </authorList>
    </citation>
    <scope>NUCLEOTIDE SEQUENCE</scope>
    <source>
        <strain evidence="2">CHS0354</strain>
        <tissue evidence="2">Mantle</tissue>
    </source>
</reference>
<comment type="caution">
    <text evidence="2">The sequence shown here is derived from an EMBL/GenBank/DDBJ whole genome shotgun (WGS) entry which is preliminary data.</text>
</comment>
<dbReference type="InterPro" id="IPR001875">
    <property type="entry name" value="DED_dom"/>
</dbReference>
<protein>
    <recommendedName>
        <fullName evidence="1">DED domain-containing protein</fullName>
    </recommendedName>
</protein>
<sequence>MYRMKSHRIGPYRRCCPETSPFCRMILKIAHGLNEEEVSELKLALLVDNHVTVKGQAELKNGAEVMRYLYSRKLISKKGASFLIELLKQISRVDLATLVENHFLNVALEAFTISSRQSTIDQPSGGQSIYSFSSTFPSSHPKMVSKDEDHVIHEETLPKQIHDPNALYEDTNPEKVSLKTFKKEAVMSEILPSSQSSEMSVGVDDLSFSQDSMMSISDDEKLSQIEKSTMDEHLEAC</sequence>
<dbReference type="AlphaFoldDB" id="A0AAE0SHL8"/>
<evidence type="ECO:0000259" key="1">
    <source>
        <dbReference type="PROSITE" id="PS50168"/>
    </source>
</evidence>
<dbReference type="InterPro" id="IPR011029">
    <property type="entry name" value="DEATH-like_dom_sf"/>
</dbReference>
<dbReference type="EMBL" id="JAEAOA010001195">
    <property type="protein sequence ID" value="KAK3592122.1"/>
    <property type="molecule type" value="Genomic_DNA"/>
</dbReference>
<dbReference type="SMART" id="SM00031">
    <property type="entry name" value="DED"/>
    <property type="match status" value="1"/>
</dbReference>
<dbReference type="GO" id="GO:0042981">
    <property type="term" value="P:regulation of apoptotic process"/>
    <property type="evidence" value="ECO:0007669"/>
    <property type="project" value="InterPro"/>
</dbReference>
<evidence type="ECO:0000313" key="3">
    <source>
        <dbReference type="Proteomes" id="UP001195483"/>
    </source>
</evidence>
<gene>
    <name evidence="2" type="ORF">CHS0354_019403</name>
</gene>
<dbReference type="Gene3D" id="1.10.533.10">
    <property type="entry name" value="Death Domain, Fas"/>
    <property type="match status" value="1"/>
</dbReference>
<proteinExistence type="predicted"/>
<dbReference type="SUPFAM" id="SSF47986">
    <property type="entry name" value="DEATH domain"/>
    <property type="match status" value="1"/>
</dbReference>
<accession>A0AAE0SHL8</accession>
<dbReference type="PROSITE" id="PS50168">
    <property type="entry name" value="DED"/>
    <property type="match status" value="1"/>
</dbReference>
<dbReference type="Proteomes" id="UP001195483">
    <property type="component" value="Unassembled WGS sequence"/>
</dbReference>
<dbReference type="Pfam" id="PF01335">
    <property type="entry name" value="DED"/>
    <property type="match status" value="1"/>
</dbReference>
<keyword evidence="3" id="KW-1185">Reference proteome</keyword>
<feature type="domain" description="DED" evidence="1">
    <location>
        <begin position="21"/>
        <end position="101"/>
    </location>
</feature>
<reference evidence="2" key="3">
    <citation type="submission" date="2023-05" db="EMBL/GenBank/DDBJ databases">
        <authorList>
            <person name="Smith C.H."/>
        </authorList>
    </citation>
    <scope>NUCLEOTIDE SEQUENCE</scope>
    <source>
        <strain evidence="2">CHS0354</strain>
        <tissue evidence="2">Mantle</tissue>
    </source>
</reference>
<name>A0AAE0SHL8_9BIVA</name>
<evidence type="ECO:0000313" key="2">
    <source>
        <dbReference type="EMBL" id="KAK3592122.1"/>
    </source>
</evidence>
<organism evidence="2 3">
    <name type="scientific">Potamilus streckersoni</name>
    <dbReference type="NCBI Taxonomy" id="2493646"/>
    <lineage>
        <taxon>Eukaryota</taxon>
        <taxon>Metazoa</taxon>
        <taxon>Spiralia</taxon>
        <taxon>Lophotrochozoa</taxon>
        <taxon>Mollusca</taxon>
        <taxon>Bivalvia</taxon>
        <taxon>Autobranchia</taxon>
        <taxon>Heteroconchia</taxon>
        <taxon>Palaeoheterodonta</taxon>
        <taxon>Unionida</taxon>
        <taxon>Unionoidea</taxon>
        <taxon>Unionidae</taxon>
        <taxon>Ambleminae</taxon>
        <taxon>Lampsilini</taxon>
        <taxon>Potamilus</taxon>
    </lineage>
</organism>
<reference evidence="2" key="1">
    <citation type="journal article" date="2021" name="Genome Biol. Evol.">
        <title>A High-Quality Reference Genome for a Parasitic Bivalve with Doubly Uniparental Inheritance (Bivalvia: Unionida).</title>
        <authorList>
            <person name="Smith C.H."/>
        </authorList>
    </citation>
    <scope>NUCLEOTIDE SEQUENCE</scope>
    <source>
        <strain evidence="2">CHS0354</strain>
    </source>
</reference>